<organism evidence="1 2">
    <name type="scientific">Pseudoalteromonas haloplanktis</name>
    <name type="common">Alteromonas haloplanktis</name>
    <dbReference type="NCBI Taxonomy" id="228"/>
    <lineage>
        <taxon>Bacteria</taxon>
        <taxon>Pseudomonadati</taxon>
        <taxon>Pseudomonadota</taxon>
        <taxon>Gammaproteobacteria</taxon>
        <taxon>Alteromonadales</taxon>
        <taxon>Pseudoalteromonadaceae</taxon>
        <taxon>Pseudoalteromonas</taxon>
    </lineage>
</organism>
<accession>A0A9W4W3K0</accession>
<protein>
    <submittedName>
        <fullName evidence="1">Uncharacterized protein</fullName>
    </submittedName>
</protein>
<reference evidence="1" key="1">
    <citation type="submission" date="2022-07" db="EMBL/GenBank/DDBJ databases">
        <authorList>
            <person name="Criscuolo A."/>
        </authorList>
    </citation>
    <scope>NUCLEOTIDE SEQUENCE</scope>
    <source>
        <strain evidence="1">CIP103197</strain>
    </source>
</reference>
<gene>
    <name evidence="1" type="ORF">PSEHALCIP103_03711</name>
</gene>
<keyword evidence="2" id="KW-1185">Reference proteome</keyword>
<evidence type="ECO:0000313" key="1">
    <source>
        <dbReference type="EMBL" id="CAH9067040.1"/>
    </source>
</evidence>
<name>A0A9W4W3K0_PSEHA</name>
<proteinExistence type="predicted"/>
<evidence type="ECO:0000313" key="2">
    <source>
        <dbReference type="Proteomes" id="UP001152447"/>
    </source>
</evidence>
<dbReference type="AlphaFoldDB" id="A0A9W4W3K0"/>
<comment type="caution">
    <text evidence="1">The sequence shown here is derived from an EMBL/GenBank/DDBJ whole genome shotgun (WGS) entry which is preliminary data.</text>
</comment>
<dbReference type="Proteomes" id="UP001152447">
    <property type="component" value="Unassembled WGS sequence"/>
</dbReference>
<sequence length="44" mass="4946">MLAKTGLHPDVIGMGLVFEELIRRLAESSNENTGEHIYNVTFIE</sequence>
<dbReference type="RefSeq" id="WP_262977495.1">
    <property type="nucleotide sequence ID" value="NZ_CAMAPB010000170.1"/>
</dbReference>
<dbReference type="EMBL" id="CAMAPB010000170">
    <property type="protein sequence ID" value="CAH9067040.1"/>
    <property type="molecule type" value="Genomic_DNA"/>
</dbReference>